<dbReference type="AlphaFoldDB" id="A0A917TB02"/>
<dbReference type="Pfam" id="PF11209">
    <property type="entry name" value="LmeA"/>
    <property type="match status" value="1"/>
</dbReference>
<protein>
    <recommendedName>
        <fullName evidence="3">DUF2993 domain-containing protein</fullName>
    </recommendedName>
</protein>
<comment type="caution">
    <text evidence="1">The sequence shown here is derived from an EMBL/GenBank/DDBJ whole genome shotgun (WGS) entry which is preliminary data.</text>
</comment>
<evidence type="ECO:0000313" key="2">
    <source>
        <dbReference type="Proteomes" id="UP000655208"/>
    </source>
</evidence>
<sequence length="231" mass="23414">MRTLLVTLLLLALVVVGVDIGGRLLAESKAGEAVAREGHLATAPDVTIHGFSFLAQAIPGNYGKITLTSQDLALGPVDGVAAVVDLYDVRLPLSDALQGDTRRLTAGFADLRAQIPTSALAAALHQPGVTVTAGPDGTIRLGTSATVLGRRVPVSVDLGVQFAAGVLRLRAQSVQAAGVSSSVLNGLASGYSLDIPLDGLPVPVTSASARVEGSQLVVVAQLADLTAGMLQ</sequence>
<gene>
    <name evidence="1" type="ORF">GCM10011594_39620</name>
</gene>
<evidence type="ECO:0000313" key="1">
    <source>
        <dbReference type="EMBL" id="GGM15647.1"/>
    </source>
</evidence>
<dbReference type="RefSeq" id="WP_188944583.1">
    <property type="nucleotide sequence ID" value="NZ_BMNA01000014.1"/>
</dbReference>
<keyword evidence="2" id="KW-1185">Reference proteome</keyword>
<proteinExistence type="predicted"/>
<name>A0A917TB02_9ACTN</name>
<reference evidence="1" key="1">
    <citation type="journal article" date="2014" name="Int. J. Syst. Evol. Microbiol.">
        <title>Complete genome sequence of Corynebacterium casei LMG S-19264T (=DSM 44701T), isolated from a smear-ripened cheese.</title>
        <authorList>
            <consortium name="US DOE Joint Genome Institute (JGI-PGF)"/>
            <person name="Walter F."/>
            <person name="Albersmeier A."/>
            <person name="Kalinowski J."/>
            <person name="Ruckert C."/>
        </authorList>
    </citation>
    <scope>NUCLEOTIDE SEQUENCE</scope>
    <source>
        <strain evidence="1">CGMCC 4.7308</strain>
    </source>
</reference>
<accession>A0A917TB02</accession>
<dbReference type="Proteomes" id="UP000655208">
    <property type="component" value="Unassembled WGS sequence"/>
</dbReference>
<evidence type="ECO:0008006" key="3">
    <source>
        <dbReference type="Google" id="ProtNLM"/>
    </source>
</evidence>
<dbReference type="InterPro" id="IPR021373">
    <property type="entry name" value="DUF2993"/>
</dbReference>
<dbReference type="EMBL" id="BMNA01000014">
    <property type="protein sequence ID" value="GGM15647.1"/>
    <property type="molecule type" value="Genomic_DNA"/>
</dbReference>
<organism evidence="1 2">
    <name type="scientific">Nakamurella endophytica</name>
    <dbReference type="NCBI Taxonomy" id="1748367"/>
    <lineage>
        <taxon>Bacteria</taxon>
        <taxon>Bacillati</taxon>
        <taxon>Actinomycetota</taxon>
        <taxon>Actinomycetes</taxon>
        <taxon>Nakamurellales</taxon>
        <taxon>Nakamurellaceae</taxon>
        <taxon>Nakamurella</taxon>
    </lineage>
</organism>
<reference evidence="1" key="2">
    <citation type="submission" date="2020-09" db="EMBL/GenBank/DDBJ databases">
        <authorList>
            <person name="Sun Q."/>
            <person name="Zhou Y."/>
        </authorList>
    </citation>
    <scope>NUCLEOTIDE SEQUENCE</scope>
    <source>
        <strain evidence="1">CGMCC 4.7308</strain>
    </source>
</reference>